<evidence type="ECO:0000313" key="1">
    <source>
        <dbReference type="EMBL" id="MPN09576.1"/>
    </source>
</evidence>
<dbReference type="EMBL" id="VSSQ01055690">
    <property type="protein sequence ID" value="MPN09576.1"/>
    <property type="molecule type" value="Genomic_DNA"/>
</dbReference>
<organism evidence="1">
    <name type="scientific">bioreactor metagenome</name>
    <dbReference type="NCBI Taxonomy" id="1076179"/>
    <lineage>
        <taxon>unclassified sequences</taxon>
        <taxon>metagenomes</taxon>
        <taxon>ecological metagenomes</taxon>
    </lineage>
</organism>
<dbReference type="AlphaFoldDB" id="A0A645F7E8"/>
<sequence length="269" mass="32545">MEKQEFEYVPVKINIMNPTDKKYTNLFEYQTIFNDDMDSIEISQHVITFKKFYMDKFCQIFGSIILETNEEHTYGEIRKILHHKYRNTVFYRNAFVSLKAIEPTFFKNTAIYPYIDFKINLFDKTADDVLELNRNSIKESYECNFKEIVEEAIKDTIKDIIDTLIKQKNNNIDDSIAIIYQFSRQYNYKSEKIIEKYKDELSKISFNNYYNYENNNEIDFKFTELLEKHLYFVLEEIESNDLISQSKYKLLDGEKKYCLWLKKMEKVGR</sequence>
<name>A0A645F7E8_9ZZZZ</name>
<reference evidence="1" key="1">
    <citation type="submission" date="2019-08" db="EMBL/GenBank/DDBJ databases">
        <authorList>
            <person name="Kucharzyk K."/>
            <person name="Murdoch R.W."/>
            <person name="Higgins S."/>
            <person name="Loffler F."/>
        </authorList>
    </citation>
    <scope>NUCLEOTIDE SEQUENCE</scope>
</reference>
<comment type="caution">
    <text evidence="1">The sequence shown here is derived from an EMBL/GenBank/DDBJ whole genome shotgun (WGS) entry which is preliminary data.</text>
</comment>
<accession>A0A645F7E8</accession>
<protein>
    <submittedName>
        <fullName evidence="1">Uncharacterized protein</fullName>
    </submittedName>
</protein>
<proteinExistence type="predicted"/>
<gene>
    <name evidence="1" type="ORF">SDC9_156867</name>
</gene>